<evidence type="ECO:0000313" key="5">
    <source>
        <dbReference type="Proteomes" id="UP001432209"/>
    </source>
</evidence>
<accession>A0ABZ2A5B8</accession>
<dbReference type="Proteomes" id="UP001432209">
    <property type="component" value="Chromosome"/>
</dbReference>
<keyword evidence="5" id="KW-1185">Reference proteome</keyword>
<dbReference type="InterPro" id="IPR022603">
    <property type="entry name" value="DUF3152"/>
</dbReference>
<organism evidence="4 5">
    <name type="scientific">Streptomyces niveus</name>
    <name type="common">Streptomyces spheroides</name>
    <dbReference type="NCBI Taxonomy" id="193462"/>
    <lineage>
        <taxon>Bacteria</taxon>
        <taxon>Bacillati</taxon>
        <taxon>Actinomycetota</taxon>
        <taxon>Actinomycetes</taxon>
        <taxon>Kitasatosporales</taxon>
        <taxon>Streptomycetaceae</taxon>
        <taxon>Streptomyces</taxon>
    </lineage>
</organism>
<evidence type="ECO:0000313" key="4">
    <source>
        <dbReference type="EMBL" id="WUX53416.1"/>
    </source>
</evidence>
<evidence type="ECO:0000259" key="3">
    <source>
        <dbReference type="Pfam" id="PF11350"/>
    </source>
</evidence>
<feature type="compositionally biased region" description="Pro residues" evidence="1">
    <location>
        <begin position="61"/>
        <end position="74"/>
    </location>
</feature>
<keyword evidence="2" id="KW-1133">Transmembrane helix</keyword>
<dbReference type="Pfam" id="PF11350">
    <property type="entry name" value="DUF3152"/>
    <property type="match status" value="1"/>
</dbReference>
<protein>
    <submittedName>
        <fullName evidence="4">DUF3152 domain-containing protein</fullName>
    </submittedName>
</protein>
<name>A0ABZ2A5B8_STRNV</name>
<evidence type="ECO:0000256" key="2">
    <source>
        <dbReference type="SAM" id="Phobius"/>
    </source>
</evidence>
<dbReference type="RefSeq" id="WP_329077019.1">
    <property type="nucleotide sequence ID" value="NZ_CP109495.1"/>
</dbReference>
<feature type="domain" description="DUF3152" evidence="3">
    <location>
        <begin position="97"/>
        <end position="261"/>
    </location>
</feature>
<feature type="transmembrane region" description="Helical" evidence="2">
    <location>
        <begin position="26"/>
        <end position="47"/>
    </location>
</feature>
<keyword evidence="2" id="KW-0812">Transmembrane</keyword>
<sequence>MTPVERREKYIVGNRVAAGRRPRTRAVIIGVCLVAVFVGGGVALAGWPGSGHAGDAEAGEPLPPASDEPVPSPSTSPGASASPSPSVDVDTARRIPIPDNGPGTFTTARSAGSPVGSGATVRRYKVQVEEGIELSERDAAVEIETILAHSRGWTADGRNSFQLVGSGPSDFDVKIATPGTVDRICGAAGLLTRGEVNCTVGRTVVVNLKRWVLGSDQFDGPVTEYRALIINHEVGHRLGRGHVTCGGEGEPAPAMMQQIKGLYGCVANAWPYAEDGTYITGPAVS</sequence>
<reference evidence="4" key="1">
    <citation type="submission" date="2022-10" db="EMBL/GenBank/DDBJ databases">
        <title>The complete genomes of actinobacterial strains from the NBC collection.</title>
        <authorList>
            <person name="Joergensen T.S."/>
            <person name="Alvarez Arevalo M."/>
            <person name="Sterndorff E.B."/>
            <person name="Faurdal D."/>
            <person name="Vuksanovic O."/>
            <person name="Mourched A.-S."/>
            <person name="Charusanti P."/>
            <person name="Shaw S."/>
            <person name="Blin K."/>
            <person name="Weber T."/>
        </authorList>
    </citation>
    <scope>NUCLEOTIDE SEQUENCE</scope>
    <source>
        <strain evidence="4">NBC_01432</strain>
    </source>
</reference>
<dbReference type="EMBL" id="CP109495">
    <property type="protein sequence ID" value="WUX53416.1"/>
    <property type="molecule type" value="Genomic_DNA"/>
</dbReference>
<evidence type="ECO:0000256" key="1">
    <source>
        <dbReference type="SAM" id="MobiDB-lite"/>
    </source>
</evidence>
<feature type="region of interest" description="Disordered" evidence="1">
    <location>
        <begin position="52"/>
        <end position="117"/>
    </location>
</feature>
<gene>
    <name evidence="4" type="ORF">OG442_18725</name>
</gene>
<keyword evidence="2" id="KW-0472">Membrane</keyword>
<dbReference type="SUPFAM" id="SSF55486">
    <property type="entry name" value="Metalloproteases ('zincins'), catalytic domain"/>
    <property type="match status" value="1"/>
</dbReference>
<proteinExistence type="predicted"/>
<feature type="compositionally biased region" description="Low complexity" evidence="1">
    <location>
        <begin position="75"/>
        <end position="87"/>
    </location>
</feature>